<gene>
    <name evidence="1" type="ORF">LZZ85_21555</name>
</gene>
<name>A0ABS9KX61_9BACT</name>
<evidence type="ECO:0000313" key="2">
    <source>
        <dbReference type="Proteomes" id="UP001165367"/>
    </source>
</evidence>
<dbReference type="RefSeq" id="WP_237875435.1">
    <property type="nucleotide sequence ID" value="NZ_JAKLTR010000016.1"/>
</dbReference>
<protein>
    <submittedName>
        <fullName evidence="1">Uncharacterized protein</fullName>
    </submittedName>
</protein>
<accession>A0ABS9KX61</accession>
<reference evidence="1" key="1">
    <citation type="submission" date="2022-01" db="EMBL/GenBank/DDBJ databases">
        <authorList>
            <person name="Jo J.-H."/>
            <person name="Im W.-T."/>
        </authorList>
    </citation>
    <scope>NUCLEOTIDE SEQUENCE</scope>
    <source>
        <strain evidence="1">NA20</strain>
    </source>
</reference>
<keyword evidence="2" id="KW-1185">Reference proteome</keyword>
<organism evidence="1 2">
    <name type="scientific">Terrimonas ginsenosidimutans</name>
    <dbReference type="NCBI Taxonomy" id="2908004"/>
    <lineage>
        <taxon>Bacteria</taxon>
        <taxon>Pseudomonadati</taxon>
        <taxon>Bacteroidota</taxon>
        <taxon>Chitinophagia</taxon>
        <taxon>Chitinophagales</taxon>
        <taxon>Chitinophagaceae</taxon>
        <taxon>Terrimonas</taxon>
    </lineage>
</organism>
<proteinExistence type="predicted"/>
<evidence type="ECO:0000313" key="1">
    <source>
        <dbReference type="EMBL" id="MCG2616898.1"/>
    </source>
</evidence>
<sequence>MHLICLEDGSKGIIIARGKESIRIGLGKANGDLFESKGHFAGIQYFDSTGKLLWEDQLDRKR</sequence>
<comment type="caution">
    <text evidence="1">The sequence shown here is derived from an EMBL/GenBank/DDBJ whole genome shotgun (WGS) entry which is preliminary data.</text>
</comment>
<dbReference type="Proteomes" id="UP001165367">
    <property type="component" value="Unassembled WGS sequence"/>
</dbReference>
<dbReference type="EMBL" id="JAKLTR010000016">
    <property type="protein sequence ID" value="MCG2616898.1"/>
    <property type="molecule type" value="Genomic_DNA"/>
</dbReference>